<dbReference type="Gene3D" id="3.30.70.270">
    <property type="match status" value="1"/>
</dbReference>
<dbReference type="CDD" id="cd01949">
    <property type="entry name" value="GGDEF"/>
    <property type="match status" value="1"/>
</dbReference>
<name>A0ABS3ND30_9GAMM</name>
<dbReference type="InterPro" id="IPR050469">
    <property type="entry name" value="Diguanylate_Cyclase"/>
</dbReference>
<dbReference type="CDD" id="cd12912">
    <property type="entry name" value="PDC2_MCP_like"/>
    <property type="match status" value="1"/>
</dbReference>
<gene>
    <name evidence="4" type="ORF">J3U76_00770</name>
</gene>
<reference evidence="4 5" key="1">
    <citation type="submission" date="2021-03" db="EMBL/GenBank/DDBJ databases">
        <title>Oceanisphaera sp. nov., isolated from the intestine.</title>
        <authorList>
            <person name="Zhao L.-H."/>
            <person name="Shi L.-F."/>
        </authorList>
    </citation>
    <scope>NUCLEOTIDE SEQUENCE [LARGE SCALE GENOMIC DNA]</scope>
    <source>
        <strain evidence="4 5">DM8</strain>
    </source>
</reference>
<sequence>MPTPLFAKLRLRGLILILAIASVLMTLGNSFYATYQIQRQLLITNTLEANRVYASKLANITDVFLSTAQSQLAYSASQLSSKIDKPKQLASEINRLYKQSAMFNSVVVIDIHNKILEVAPISLPVKGQVVAHPTISHLDELKKPLITKPFISKADNYLISISHPIFDENKQYQGHISGTIYLEHDNLLNTILGEHYYNDGSYLYVVDGDKTLIYHPDPQRVGEKVFDNPAIDAVVKQHSDAYAIKNSADIDMLAGFAPITRAGWGVVSQRPTKATLTELDDHIWQVFLRSIPLILLILIAIWLSARFISKPLQELANQARVMDNKDSQQKIINIHSWFYEAAQLKRAILKGMGLLHDKISQLHTDSHTDPMTALLNRRGLQQLLEQYESETQTFSVIATDIDFFKHINDNYGHDAGDNVLKELAVLMQNNARQQDAICRTGGEEFILLLPSTSADEAFIIAERLRNQVAQHTMPDDVGVVHISLGVAYWPGSPTSISQTFKRADQALYQAKRQGRNRTIAAEQP</sequence>
<comment type="catalytic activity">
    <reaction evidence="2">
        <text>2 GTP = 3',3'-c-di-GMP + 2 diphosphate</text>
        <dbReference type="Rhea" id="RHEA:24898"/>
        <dbReference type="ChEBI" id="CHEBI:33019"/>
        <dbReference type="ChEBI" id="CHEBI:37565"/>
        <dbReference type="ChEBI" id="CHEBI:58805"/>
        <dbReference type="EC" id="2.7.7.65"/>
    </reaction>
</comment>
<dbReference type="EMBL" id="JAGDFX010000001">
    <property type="protein sequence ID" value="MBO1518175.1"/>
    <property type="molecule type" value="Genomic_DNA"/>
</dbReference>
<dbReference type="EC" id="2.7.7.65" evidence="1"/>
<dbReference type="SMART" id="SM00267">
    <property type="entry name" value="GGDEF"/>
    <property type="match status" value="1"/>
</dbReference>
<dbReference type="NCBIfam" id="TIGR00254">
    <property type="entry name" value="GGDEF"/>
    <property type="match status" value="1"/>
</dbReference>
<evidence type="ECO:0000313" key="4">
    <source>
        <dbReference type="EMBL" id="MBO1518175.1"/>
    </source>
</evidence>
<dbReference type="Proteomes" id="UP000664882">
    <property type="component" value="Unassembled WGS sequence"/>
</dbReference>
<dbReference type="PROSITE" id="PS50887">
    <property type="entry name" value="GGDEF"/>
    <property type="match status" value="1"/>
</dbReference>
<feature type="domain" description="GGDEF" evidence="3">
    <location>
        <begin position="392"/>
        <end position="523"/>
    </location>
</feature>
<protein>
    <recommendedName>
        <fullName evidence="1">diguanylate cyclase</fullName>
        <ecNumber evidence="1">2.7.7.65</ecNumber>
    </recommendedName>
</protein>
<organism evidence="4 5">
    <name type="scientific">Oceanisphaera pacifica</name>
    <dbReference type="NCBI Taxonomy" id="2818389"/>
    <lineage>
        <taxon>Bacteria</taxon>
        <taxon>Pseudomonadati</taxon>
        <taxon>Pseudomonadota</taxon>
        <taxon>Gammaproteobacteria</taxon>
        <taxon>Aeromonadales</taxon>
        <taxon>Aeromonadaceae</taxon>
        <taxon>Oceanisphaera</taxon>
    </lineage>
</organism>
<dbReference type="PANTHER" id="PTHR45138:SF9">
    <property type="entry name" value="DIGUANYLATE CYCLASE DGCM-RELATED"/>
    <property type="match status" value="1"/>
</dbReference>
<dbReference type="InterPro" id="IPR029787">
    <property type="entry name" value="Nucleotide_cyclase"/>
</dbReference>
<dbReference type="InterPro" id="IPR000160">
    <property type="entry name" value="GGDEF_dom"/>
</dbReference>
<dbReference type="SUPFAM" id="SSF55073">
    <property type="entry name" value="Nucleotide cyclase"/>
    <property type="match status" value="1"/>
</dbReference>
<evidence type="ECO:0000256" key="1">
    <source>
        <dbReference type="ARBA" id="ARBA00012528"/>
    </source>
</evidence>
<evidence type="ECO:0000313" key="5">
    <source>
        <dbReference type="Proteomes" id="UP000664882"/>
    </source>
</evidence>
<evidence type="ECO:0000259" key="3">
    <source>
        <dbReference type="PROSITE" id="PS50887"/>
    </source>
</evidence>
<dbReference type="InterPro" id="IPR029151">
    <property type="entry name" value="Sensor-like_sf"/>
</dbReference>
<evidence type="ECO:0000256" key="2">
    <source>
        <dbReference type="ARBA" id="ARBA00034247"/>
    </source>
</evidence>
<dbReference type="Pfam" id="PF00990">
    <property type="entry name" value="GGDEF"/>
    <property type="match status" value="1"/>
</dbReference>
<dbReference type="Gene3D" id="3.30.450.20">
    <property type="entry name" value="PAS domain"/>
    <property type="match status" value="1"/>
</dbReference>
<proteinExistence type="predicted"/>
<dbReference type="SUPFAM" id="SSF103190">
    <property type="entry name" value="Sensory domain-like"/>
    <property type="match status" value="1"/>
</dbReference>
<comment type="caution">
    <text evidence="4">The sequence shown here is derived from an EMBL/GenBank/DDBJ whole genome shotgun (WGS) entry which is preliminary data.</text>
</comment>
<dbReference type="InterPro" id="IPR043128">
    <property type="entry name" value="Rev_trsase/Diguanyl_cyclase"/>
</dbReference>
<keyword evidence="5" id="KW-1185">Reference proteome</keyword>
<accession>A0ABS3ND30</accession>
<dbReference type="PANTHER" id="PTHR45138">
    <property type="entry name" value="REGULATORY COMPONENTS OF SENSORY TRANSDUCTION SYSTEM"/>
    <property type="match status" value="1"/>
</dbReference>
<dbReference type="RefSeq" id="WP_208003761.1">
    <property type="nucleotide sequence ID" value="NZ_JAGDFX010000001.1"/>
</dbReference>